<evidence type="ECO:0008006" key="5">
    <source>
        <dbReference type="Google" id="ProtNLM"/>
    </source>
</evidence>
<organism evidence="3 4">
    <name type="scientific">Evansella cellulosilytica (strain ATCC 21833 / DSM 2522 / FERM P-1141 / JCM 9156 / N-4)</name>
    <name type="common">Bacillus cellulosilyticus</name>
    <dbReference type="NCBI Taxonomy" id="649639"/>
    <lineage>
        <taxon>Bacteria</taxon>
        <taxon>Bacillati</taxon>
        <taxon>Bacillota</taxon>
        <taxon>Bacilli</taxon>
        <taxon>Bacillales</taxon>
        <taxon>Bacillaceae</taxon>
        <taxon>Evansella</taxon>
    </lineage>
</organism>
<proteinExistence type="predicted"/>
<feature type="transmembrane region" description="Helical" evidence="2">
    <location>
        <begin position="50"/>
        <end position="71"/>
    </location>
</feature>
<sequence length="296" mass="34267">MSQERFERGMEEIKFKYEKMPKTTSTNDIFQAIDVEKNKERRGFPLTRNIPMVAASIVFLLVATIFIGSYLSQNELSQSGELNTRDNSIVSGNNGDGNTHSDATPPVNNEGEQKSGEEEREETETVSTLSNRESSFTETIYPEGIESEINYELYVNEDLGFSTYVVPEFGWDEQVLSVYEANDTVRFFEEISYMGDFYFSVTRRENINNLNAVLEELYYQYEIDGYVEYTQLENTIFENVDAEGLWLKDEESSKRYYAIRQHEGDTYIIEMQVYISAGETAQGYAMRTFVNQMMFE</sequence>
<dbReference type="STRING" id="649639.Bcell_1425"/>
<gene>
    <name evidence="3" type="ordered locus">Bcell_1425</name>
</gene>
<dbReference type="HOGENOM" id="CLU_938937_0_0_9"/>
<name>E6TUD2_EVAC2</name>
<keyword evidence="2" id="KW-1133">Transmembrane helix</keyword>
<dbReference type="KEGG" id="bco:Bcell_1425"/>
<evidence type="ECO:0000256" key="1">
    <source>
        <dbReference type="SAM" id="MobiDB-lite"/>
    </source>
</evidence>
<keyword evidence="2" id="KW-0812">Transmembrane</keyword>
<feature type="compositionally biased region" description="Polar residues" evidence="1">
    <location>
        <begin position="125"/>
        <end position="137"/>
    </location>
</feature>
<feature type="compositionally biased region" description="Polar residues" evidence="1">
    <location>
        <begin position="79"/>
        <end position="102"/>
    </location>
</feature>
<keyword evidence="2" id="KW-0472">Membrane</keyword>
<dbReference type="AlphaFoldDB" id="E6TUD2"/>
<keyword evidence="4" id="KW-1185">Reference proteome</keyword>
<accession>E6TUD2</accession>
<dbReference type="OrthoDB" id="2936926at2"/>
<evidence type="ECO:0000256" key="2">
    <source>
        <dbReference type="SAM" id="Phobius"/>
    </source>
</evidence>
<reference evidence="3 4" key="1">
    <citation type="submission" date="2010-12" db="EMBL/GenBank/DDBJ databases">
        <title>Complete sequence of Bacillus cellulosilyticus DSM 2522.</title>
        <authorList>
            <consortium name="US DOE Joint Genome Institute"/>
            <person name="Lucas S."/>
            <person name="Copeland A."/>
            <person name="Lapidus A."/>
            <person name="Cheng J.-F."/>
            <person name="Bruce D."/>
            <person name="Goodwin L."/>
            <person name="Pitluck S."/>
            <person name="Chertkov O."/>
            <person name="Detter J.C."/>
            <person name="Han C."/>
            <person name="Tapia R."/>
            <person name="Land M."/>
            <person name="Hauser L."/>
            <person name="Jeffries C."/>
            <person name="Kyrpides N."/>
            <person name="Ivanova N."/>
            <person name="Mikhailova N."/>
            <person name="Brumm P."/>
            <person name="Mead D."/>
            <person name="Woyke T."/>
        </authorList>
    </citation>
    <scope>NUCLEOTIDE SEQUENCE [LARGE SCALE GENOMIC DNA]</scope>
    <source>
        <strain evidence="4">ATCC 21833 / DSM 2522 / FERM P-1141 / JCM 9156 / N-4</strain>
    </source>
</reference>
<dbReference type="EMBL" id="CP002394">
    <property type="protein sequence ID" value="ADU29688.1"/>
    <property type="molecule type" value="Genomic_DNA"/>
</dbReference>
<dbReference type="Proteomes" id="UP000001401">
    <property type="component" value="Chromosome"/>
</dbReference>
<dbReference type="RefSeq" id="WP_013488025.1">
    <property type="nucleotide sequence ID" value="NC_014829.1"/>
</dbReference>
<evidence type="ECO:0000313" key="4">
    <source>
        <dbReference type="Proteomes" id="UP000001401"/>
    </source>
</evidence>
<protein>
    <recommendedName>
        <fullName evidence="5">DUF4367 domain-containing protein</fullName>
    </recommendedName>
</protein>
<evidence type="ECO:0000313" key="3">
    <source>
        <dbReference type="EMBL" id="ADU29688.1"/>
    </source>
</evidence>
<feature type="region of interest" description="Disordered" evidence="1">
    <location>
        <begin position="79"/>
        <end position="137"/>
    </location>
</feature>